<evidence type="ECO:0000313" key="3">
    <source>
        <dbReference type="Proteomes" id="UP001180973"/>
    </source>
</evidence>
<name>A0ABU2WX16_9ACTN</name>
<protein>
    <submittedName>
        <fullName evidence="2">Uncharacterized protein</fullName>
    </submittedName>
</protein>
<keyword evidence="3" id="KW-1185">Reference proteome</keyword>
<gene>
    <name evidence="2" type="ORF">RM555_15870</name>
</gene>
<sequence>MAGLPSAGSGSPPPRRSTGLRVLFVLLAGLLATGLCAGGGIAGYLGWWEPRQDTAERRAIFADWGRPHSFTSDGLVEGDDASSQVYRFTCPQGRCPVDLGERVHDWLVTAGAQDAKIDDVTRCVAHGFQYGGPTCTWTWRANGCRATVTTTGLDKVPSGWDRPLVLNVRIRECD</sequence>
<keyword evidence="1" id="KW-0812">Transmembrane</keyword>
<proteinExistence type="predicted"/>
<reference evidence="2" key="1">
    <citation type="submission" date="2023-09" db="EMBL/GenBank/DDBJ databases">
        <title>30 novel species of actinomycetes from the DSMZ collection.</title>
        <authorList>
            <person name="Nouioui I."/>
        </authorList>
    </citation>
    <scope>NUCLEOTIDE SEQUENCE</scope>
    <source>
        <strain evidence="2">DSM 115977</strain>
    </source>
</reference>
<evidence type="ECO:0000256" key="1">
    <source>
        <dbReference type="SAM" id="Phobius"/>
    </source>
</evidence>
<dbReference type="EMBL" id="JAVRFL010000016">
    <property type="protein sequence ID" value="MDT0530470.1"/>
    <property type="molecule type" value="Genomic_DNA"/>
</dbReference>
<keyword evidence="1" id="KW-1133">Transmembrane helix</keyword>
<organism evidence="2 3">
    <name type="scientific">Micromonospora reichwaldensis</name>
    <dbReference type="NCBI Taxonomy" id="3075516"/>
    <lineage>
        <taxon>Bacteria</taxon>
        <taxon>Bacillati</taxon>
        <taxon>Actinomycetota</taxon>
        <taxon>Actinomycetes</taxon>
        <taxon>Micromonosporales</taxon>
        <taxon>Micromonosporaceae</taxon>
        <taxon>Micromonospora</taxon>
    </lineage>
</organism>
<accession>A0ABU2WX16</accession>
<keyword evidence="1" id="KW-0472">Membrane</keyword>
<feature type="transmembrane region" description="Helical" evidence="1">
    <location>
        <begin position="20"/>
        <end position="48"/>
    </location>
</feature>
<evidence type="ECO:0000313" key="2">
    <source>
        <dbReference type="EMBL" id="MDT0530470.1"/>
    </source>
</evidence>
<comment type="caution">
    <text evidence="2">The sequence shown here is derived from an EMBL/GenBank/DDBJ whole genome shotgun (WGS) entry which is preliminary data.</text>
</comment>
<dbReference type="Proteomes" id="UP001180973">
    <property type="component" value="Unassembled WGS sequence"/>
</dbReference>